<evidence type="ECO:0000313" key="3">
    <source>
        <dbReference type="EMBL" id="QQV78783.1"/>
    </source>
</evidence>
<keyword evidence="1" id="KW-0472">Membrane</keyword>
<accession>A0A974NXQ5</accession>
<gene>
    <name evidence="3" type="ORF">H5J25_02135</name>
</gene>
<keyword evidence="4" id="KW-1185">Reference proteome</keyword>
<keyword evidence="2" id="KW-0732">Signal</keyword>
<feature type="transmembrane region" description="Helical" evidence="1">
    <location>
        <begin position="155"/>
        <end position="172"/>
    </location>
</feature>
<proteinExistence type="predicted"/>
<evidence type="ECO:0000256" key="2">
    <source>
        <dbReference type="SAM" id="SignalP"/>
    </source>
</evidence>
<protein>
    <submittedName>
        <fullName evidence="3">PEPxxWA-CTERM sorting domain-containing protein</fullName>
    </submittedName>
</protein>
<name>A0A974NXQ5_9SPHN</name>
<evidence type="ECO:0000256" key="1">
    <source>
        <dbReference type="SAM" id="Phobius"/>
    </source>
</evidence>
<dbReference type="Proteomes" id="UP000595894">
    <property type="component" value="Chromosome"/>
</dbReference>
<keyword evidence="1" id="KW-0812">Transmembrane</keyword>
<evidence type="ECO:0000313" key="4">
    <source>
        <dbReference type="Proteomes" id="UP000595894"/>
    </source>
</evidence>
<dbReference type="KEGG" id="sari:H5J25_02135"/>
<sequence>MTTLLTATASILIAVPANAAIYFVNQSVGSISVIGSISTNDTIGSLQTGDITDFSLKLTSAANTVTLNSANAFFVTGGEGLVASSEAVTFNFSNSANSFFYFFDGFANFVCGASGEQGGCTGVNNTLEATVDPTFVSIPKFGSYKFATAGAVPETATWGMMIAGFGMIGAAMRSRRRSTKVSFA</sequence>
<feature type="chain" id="PRO_5037676358" evidence="2">
    <location>
        <begin position="20"/>
        <end position="184"/>
    </location>
</feature>
<dbReference type="AlphaFoldDB" id="A0A974NXQ5"/>
<reference evidence="4" key="1">
    <citation type="submission" date="2020-09" db="EMBL/GenBank/DDBJ databases">
        <title>Sphingomonas sp., a new species isolated from pork steak.</title>
        <authorList>
            <person name="Heidler von Heilborn D."/>
        </authorList>
    </citation>
    <scope>NUCLEOTIDE SEQUENCE [LARGE SCALE GENOMIC DNA]</scope>
</reference>
<organism evidence="3 4">
    <name type="scientific">Sphingomonas aliaeris</name>
    <dbReference type="NCBI Taxonomy" id="2759526"/>
    <lineage>
        <taxon>Bacteria</taxon>
        <taxon>Pseudomonadati</taxon>
        <taxon>Pseudomonadota</taxon>
        <taxon>Alphaproteobacteria</taxon>
        <taxon>Sphingomonadales</taxon>
        <taxon>Sphingomonadaceae</taxon>
        <taxon>Sphingomonas</taxon>
    </lineage>
</organism>
<feature type="signal peptide" evidence="2">
    <location>
        <begin position="1"/>
        <end position="19"/>
    </location>
</feature>
<dbReference type="NCBIfam" id="NF035944">
    <property type="entry name" value="PEPxxWA-CTERM"/>
    <property type="match status" value="1"/>
</dbReference>
<dbReference type="EMBL" id="CP061035">
    <property type="protein sequence ID" value="QQV78783.1"/>
    <property type="molecule type" value="Genomic_DNA"/>
</dbReference>
<keyword evidence="1" id="KW-1133">Transmembrane helix</keyword>